<keyword evidence="9" id="KW-0521">NADP</keyword>
<keyword evidence="14" id="KW-0275">Fatty acid biosynthesis</keyword>
<keyword evidence="6 15" id="KW-0812">Transmembrane</keyword>
<evidence type="ECO:0000259" key="17">
    <source>
        <dbReference type="Pfam" id="PF21696"/>
    </source>
</evidence>
<evidence type="ECO:0000256" key="2">
    <source>
        <dbReference type="ARBA" id="ARBA00005194"/>
    </source>
</evidence>
<dbReference type="InterPro" id="IPR049127">
    <property type="entry name" value="TECR-like_N"/>
</dbReference>
<proteinExistence type="inferred from homology"/>
<evidence type="ECO:0000256" key="3">
    <source>
        <dbReference type="ARBA" id="ARBA00007742"/>
    </source>
</evidence>
<gene>
    <name evidence="19" type="ORF">FA13DRAFT_1696180</name>
    <name evidence="18" type="ORF">FA13DRAFT_1698910</name>
</gene>
<dbReference type="Pfam" id="PF21696">
    <property type="entry name" value="TECR_N"/>
    <property type="match status" value="1"/>
</dbReference>
<evidence type="ECO:0000256" key="6">
    <source>
        <dbReference type="ARBA" id="ARBA00022692"/>
    </source>
</evidence>
<evidence type="ECO:0000313" key="20">
    <source>
        <dbReference type="Proteomes" id="UP000298030"/>
    </source>
</evidence>
<protein>
    <recommendedName>
        <fullName evidence="4">very-long-chain enoyl-CoA reductase</fullName>
        <ecNumber evidence="4">1.3.1.93</ecNumber>
    </recommendedName>
</protein>
<keyword evidence="10 15" id="KW-1133">Transmembrane helix</keyword>
<evidence type="ECO:0000256" key="11">
    <source>
        <dbReference type="ARBA" id="ARBA00023002"/>
    </source>
</evidence>
<dbReference type="PANTHER" id="PTHR10556">
    <property type="entry name" value="3-OXO-5-ALPHA-STEROID 4-DEHYDROGENASE"/>
    <property type="match status" value="1"/>
</dbReference>
<evidence type="ECO:0000259" key="16">
    <source>
        <dbReference type="Pfam" id="PF02544"/>
    </source>
</evidence>
<comment type="caution">
    <text evidence="18">The sequence shown here is derived from an EMBL/GenBank/DDBJ whole genome shotgun (WGS) entry which is preliminary data.</text>
</comment>
<dbReference type="EMBL" id="QPFP01000243">
    <property type="protein sequence ID" value="TEB18580.1"/>
    <property type="molecule type" value="Genomic_DNA"/>
</dbReference>
<keyword evidence="13 15" id="KW-0472">Membrane</keyword>
<evidence type="ECO:0000256" key="12">
    <source>
        <dbReference type="ARBA" id="ARBA00023098"/>
    </source>
</evidence>
<dbReference type="GO" id="GO:0005789">
    <property type="term" value="C:endoplasmic reticulum membrane"/>
    <property type="evidence" value="ECO:0007669"/>
    <property type="project" value="UniProtKB-SubCell"/>
</dbReference>
<feature type="domain" description="TECR-like N-terminal" evidence="17">
    <location>
        <begin position="25"/>
        <end position="70"/>
    </location>
</feature>
<evidence type="ECO:0000256" key="4">
    <source>
        <dbReference type="ARBA" id="ARBA00012530"/>
    </source>
</evidence>
<dbReference type="GO" id="GO:0042761">
    <property type="term" value="P:very long-chain fatty acid biosynthetic process"/>
    <property type="evidence" value="ECO:0007669"/>
    <property type="project" value="TreeGrafter"/>
</dbReference>
<name>A0A4Y7SAQ2_COPMI</name>
<evidence type="ECO:0000256" key="1">
    <source>
        <dbReference type="ARBA" id="ARBA00004477"/>
    </source>
</evidence>
<dbReference type="Proteomes" id="UP000298030">
    <property type="component" value="Unassembled WGS sequence"/>
</dbReference>
<dbReference type="SUPFAM" id="SSF54236">
    <property type="entry name" value="Ubiquitin-like"/>
    <property type="match status" value="1"/>
</dbReference>
<dbReference type="OrthoDB" id="540503at2759"/>
<evidence type="ECO:0000313" key="18">
    <source>
        <dbReference type="EMBL" id="TEB18580.1"/>
    </source>
</evidence>
<comment type="subcellular location">
    <subcellularLocation>
        <location evidence="1">Endoplasmic reticulum membrane</location>
        <topology evidence="1">Multi-pass membrane protein</topology>
    </subcellularLocation>
</comment>
<keyword evidence="20" id="KW-1185">Reference proteome</keyword>
<feature type="transmembrane region" description="Helical" evidence="15">
    <location>
        <begin position="241"/>
        <end position="261"/>
    </location>
</feature>
<dbReference type="Gene3D" id="3.10.20.90">
    <property type="entry name" value="Phosphatidylinositol 3-kinase Catalytic Subunit, Chain A, domain 1"/>
    <property type="match status" value="1"/>
</dbReference>
<evidence type="ECO:0000256" key="13">
    <source>
        <dbReference type="ARBA" id="ARBA00023136"/>
    </source>
</evidence>
<accession>A0A4Y7SAQ2</accession>
<keyword evidence="11" id="KW-0560">Oxidoreductase</keyword>
<evidence type="ECO:0000256" key="15">
    <source>
        <dbReference type="SAM" id="Phobius"/>
    </source>
</evidence>
<comment type="pathway">
    <text evidence="2">Lipid metabolism; fatty acid biosynthesis.</text>
</comment>
<evidence type="ECO:0000256" key="9">
    <source>
        <dbReference type="ARBA" id="ARBA00022857"/>
    </source>
</evidence>
<comment type="similarity">
    <text evidence="3">Belongs to the steroid 5-alpha reductase family.</text>
</comment>
<evidence type="ECO:0000313" key="19">
    <source>
        <dbReference type="EMBL" id="TEB21204.1"/>
    </source>
</evidence>
<dbReference type="Pfam" id="PF02544">
    <property type="entry name" value="Steroid_dh"/>
    <property type="match status" value="1"/>
</dbReference>
<dbReference type="CDD" id="cd01801">
    <property type="entry name" value="Ubl_TECR_like"/>
    <property type="match status" value="1"/>
</dbReference>
<dbReference type="InterPro" id="IPR039357">
    <property type="entry name" value="SRD5A/TECR"/>
</dbReference>
<keyword evidence="5" id="KW-0444">Lipid biosynthesis</keyword>
<dbReference type="EC" id="1.3.1.93" evidence="4"/>
<dbReference type="GO" id="GO:0102758">
    <property type="term" value="F:very-long-chain enoyl-CoA reductase activity"/>
    <property type="evidence" value="ECO:0007669"/>
    <property type="project" value="UniProtKB-EC"/>
</dbReference>
<dbReference type="InterPro" id="IPR029071">
    <property type="entry name" value="Ubiquitin-like_domsf"/>
</dbReference>
<dbReference type="PANTHER" id="PTHR10556:SF28">
    <property type="entry name" value="VERY-LONG-CHAIN ENOYL-COA REDUCTASE"/>
    <property type="match status" value="1"/>
</dbReference>
<evidence type="ECO:0000256" key="5">
    <source>
        <dbReference type="ARBA" id="ARBA00022516"/>
    </source>
</evidence>
<evidence type="ECO:0000256" key="7">
    <source>
        <dbReference type="ARBA" id="ARBA00022824"/>
    </source>
</evidence>
<feature type="transmembrane region" description="Helical" evidence="15">
    <location>
        <begin position="267"/>
        <end position="286"/>
    </location>
</feature>
<evidence type="ECO:0000256" key="14">
    <source>
        <dbReference type="ARBA" id="ARBA00023160"/>
    </source>
</evidence>
<reference evidence="18 20" key="1">
    <citation type="journal article" date="2019" name="Nat. Ecol. Evol.">
        <title>Megaphylogeny resolves global patterns of mushroom evolution.</title>
        <authorList>
            <person name="Varga T."/>
            <person name="Krizsan K."/>
            <person name="Foldi C."/>
            <person name="Dima B."/>
            <person name="Sanchez-Garcia M."/>
            <person name="Sanchez-Ramirez S."/>
            <person name="Szollosi G.J."/>
            <person name="Szarkandi J.G."/>
            <person name="Papp V."/>
            <person name="Albert L."/>
            <person name="Andreopoulos W."/>
            <person name="Angelini C."/>
            <person name="Antonin V."/>
            <person name="Barry K.W."/>
            <person name="Bougher N.L."/>
            <person name="Buchanan P."/>
            <person name="Buyck B."/>
            <person name="Bense V."/>
            <person name="Catcheside P."/>
            <person name="Chovatia M."/>
            <person name="Cooper J."/>
            <person name="Damon W."/>
            <person name="Desjardin D."/>
            <person name="Finy P."/>
            <person name="Geml J."/>
            <person name="Haridas S."/>
            <person name="Hughes K."/>
            <person name="Justo A."/>
            <person name="Karasinski D."/>
            <person name="Kautmanova I."/>
            <person name="Kiss B."/>
            <person name="Kocsube S."/>
            <person name="Kotiranta H."/>
            <person name="LaButti K.M."/>
            <person name="Lechner B.E."/>
            <person name="Liimatainen K."/>
            <person name="Lipzen A."/>
            <person name="Lukacs Z."/>
            <person name="Mihaltcheva S."/>
            <person name="Morgado L.N."/>
            <person name="Niskanen T."/>
            <person name="Noordeloos M.E."/>
            <person name="Ohm R.A."/>
            <person name="Ortiz-Santana B."/>
            <person name="Ovrebo C."/>
            <person name="Racz N."/>
            <person name="Riley R."/>
            <person name="Savchenko A."/>
            <person name="Shiryaev A."/>
            <person name="Soop K."/>
            <person name="Spirin V."/>
            <person name="Szebenyi C."/>
            <person name="Tomsovsky M."/>
            <person name="Tulloss R.E."/>
            <person name="Uehling J."/>
            <person name="Grigoriev I.V."/>
            <person name="Vagvolgyi C."/>
            <person name="Papp T."/>
            <person name="Martin F.M."/>
            <person name="Miettinen O."/>
            <person name="Hibbett D.S."/>
            <person name="Nagy L.G."/>
        </authorList>
    </citation>
    <scope>NUCLEOTIDE SEQUENCE [LARGE SCALE GENOMIC DNA]</scope>
    <source>
        <strain evidence="18 20">FP101781</strain>
    </source>
</reference>
<dbReference type="STRING" id="71717.A0A4Y7SAQ2"/>
<keyword evidence="7" id="KW-0256">Endoplasmic reticulum</keyword>
<keyword evidence="8" id="KW-0276">Fatty acid metabolism</keyword>
<dbReference type="EMBL" id="QPFP01000118">
    <property type="protein sequence ID" value="TEB21204.1"/>
    <property type="molecule type" value="Genomic_DNA"/>
</dbReference>
<keyword evidence="12" id="KW-0443">Lipid metabolism</keyword>
<feature type="domain" description="3-oxo-5-alpha-steroid 4-dehydrogenase C-terminal" evidence="16">
    <location>
        <begin position="155"/>
        <end position="312"/>
    </location>
</feature>
<evidence type="ECO:0000256" key="10">
    <source>
        <dbReference type="ARBA" id="ARBA00022989"/>
    </source>
</evidence>
<organism evidence="18 20">
    <name type="scientific">Coprinellus micaceus</name>
    <name type="common">Glistening ink-cap mushroom</name>
    <name type="synonym">Coprinus micaceus</name>
    <dbReference type="NCBI Taxonomy" id="71717"/>
    <lineage>
        <taxon>Eukaryota</taxon>
        <taxon>Fungi</taxon>
        <taxon>Dikarya</taxon>
        <taxon>Basidiomycota</taxon>
        <taxon>Agaricomycotina</taxon>
        <taxon>Agaricomycetes</taxon>
        <taxon>Agaricomycetidae</taxon>
        <taxon>Agaricales</taxon>
        <taxon>Agaricineae</taxon>
        <taxon>Psathyrellaceae</taxon>
        <taxon>Coprinellus</taxon>
    </lineage>
</organism>
<dbReference type="PROSITE" id="PS50244">
    <property type="entry name" value="S5A_REDUCTASE"/>
    <property type="match status" value="1"/>
</dbReference>
<sequence>MVSITISSAAKPPSFAKNLPISVEIDTDSTIGDLKQEIARKFPKFYAERQKLSVKGDRKALDDEAKISTVLGDKLEGAELQVKDLGPQISWRTVFLIEYVGPLIIHPLIYYFPNIWYRTNVEHSELQKFVFAFVTLHFLKRELETLFVHRFSHGTMPFLNVFKNSAHYHILSGLFLAYEIYSPKFAAKAPAIVGTYREDPNWLWAFAGVWAFAEVSNLHTHLTLRNLRPAGSRKRAVPYGYGFNLVSCPNYFFETIGWAVVSAMTNGYTAHLFFVVATLQMAAWALKKHRNYKKEFGKEYPRGRRAMFPFIL</sequence>
<dbReference type="InterPro" id="IPR001104">
    <property type="entry name" value="3-oxo-5_a-steroid_4-DH_C"/>
</dbReference>
<evidence type="ECO:0000256" key="8">
    <source>
        <dbReference type="ARBA" id="ARBA00022832"/>
    </source>
</evidence>
<dbReference type="AlphaFoldDB" id="A0A4Y7SAQ2"/>